<dbReference type="Proteomes" id="UP001551482">
    <property type="component" value="Unassembled WGS sequence"/>
</dbReference>
<reference evidence="3 4" key="1">
    <citation type="submission" date="2024-06" db="EMBL/GenBank/DDBJ databases">
        <title>The Natural Products Discovery Center: Release of the First 8490 Sequenced Strains for Exploring Actinobacteria Biosynthetic Diversity.</title>
        <authorList>
            <person name="Kalkreuter E."/>
            <person name="Kautsar S.A."/>
            <person name="Yang D."/>
            <person name="Bader C.D."/>
            <person name="Teijaro C.N."/>
            <person name="Fluegel L."/>
            <person name="Davis C.M."/>
            <person name="Simpson J.R."/>
            <person name="Lauterbach L."/>
            <person name="Steele A.D."/>
            <person name="Gui C."/>
            <person name="Meng S."/>
            <person name="Li G."/>
            <person name="Viehrig K."/>
            <person name="Ye F."/>
            <person name="Su P."/>
            <person name="Kiefer A.F."/>
            <person name="Nichols A."/>
            <person name="Cepeda A.J."/>
            <person name="Yan W."/>
            <person name="Fan B."/>
            <person name="Jiang Y."/>
            <person name="Adhikari A."/>
            <person name="Zheng C.-J."/>
            <person name="Schuster L."/>
            <person name="Cowan T.M."/>
            <person name="Smanski M.J."/>
            <person name="Chevrette M.G."/>
            <person name="De Carvalho L.P.S."/>
            <person name="Shen B."/>
        </authorList>
    </citation>
    <scope>NUCLEOTIDE SEQUENCE [LARGE SCALE GENOMIC DNA]</scope>
    <source>
        <strain evidence="3 4">NPDC048946</strain>
    </source>
</reference>
<comment type="caution">
    <text evidence="3">The sequence shown here is derived from an EMBL/GenBank/DDBJ whole genome shotgun (WGS) entry which is preliminary data.</text>
</comment>
<proteinExistence type="predicted"/>
<gene>
    <name evidence="3" type="ORF">AB0C36_38125</name>
</gene>
<feature type="domain" description="DUF6603" evidence="2">
    <location>
        <begin position="441"/>
        <end position="1011"/>
    </location>
</feature>
<keyword evidence="4" id="KW-1185">Reference proteome</keyword>
<protein>
    <submittedName>
        <fullName evidence="3">DUF6603 domain-containing protein</fullName>
    </submittedName>
</protein>
<organism evidence="3 4">
    <name type="scientific">Streptodolium elevatio</name>
    <dbReference type="NCBI Taxonomy" id="3157996"/>
    <lineage>
        <taxon>Bacteria</taxon>
        <taxon>Bacillati</taxon>
        <taxon>Actinomycetota</taxon>
        <taxon>Actinomycetes</taxon>
        <taxon>Kitasatosporales</taxon>
        <taxon>Streptomycetaceae</taxon>
        <taxon>Streptodolium</taxon>
    </lineage>
</organism>
<feature type="region of interest" description="Disordered" evidence="1">
    <location>
        <begin position="1084"/>
        <end position="1115"/>
    </location>
</feature>
<evidence type="ECO:0000256" key="1">
    <source>
        <dbReference type="SAM" id="MobiDB-lite"/>
    </source>
</evidence>
<dbReference type="InterPro" id="IPR046538">
    <property type="entry name" value="DUF6603"/>
</dbReference>
<accession>A0ABV3DU72</accession>
<feature type="compositionally biased region" description="Gly residues" evidence="1">
    <location>
        <begin position="1099"/>
        <end position="1115"/>
    </location>
</feature>
<dbReference type="EMBL" id="JBEZFP010000166">
    <property type="protein sequence ID" value="MEU8139303.1"/>
    <property type="molecule type" value="Genomic_DNA"/>
</dbReference>
<name>A0ABV3DU72_9ACTN</name>
<evidence type="ECO:0000259" key="2">
    <source>
        <dbReference type="Pfam" id="PF20248"/>
    </source>
</evidence>
<evidence type="ECO:0000313" key="3">
    <source>
        <dbReference type="EMBL" id="MEU8139303.1"/>
    </source>
</evidence>
<dbReference type="Pfam" id="PF20248">
    <property type="entry name" value="DUF6603"/>
    <property type="match status" value="1"/>
</dbReference>
<evidence type="ECO:0000313" key="4">
    <source>
        <dbReference type="Proteomes" id="UP001551482"/>
    </source>
</evidence>
<dbReference type="RefSeq" id="WP_358363317.1">
    <property type="nucleotide sequence ID" value="NZ_JBEZFP010000166.1"/>
</dbReference>
<sequence length="1115" mass="115823">MGVRTFAEDLLGAVLDTLSPLTAAATDEAALRLLLFDLGWVPPEGPLAADSLGPIRAVAEQLAEAAEALGEFLADGGDWAALVQQVGDVVAAVKGLSATDGTGLPAPLNQSGLWASLAAELPGYLLTDQLRREKPALFALLLLTGVISREPVQPSPYRIPGVQATEVHWDRLVLLVGDPRELAHRAYGWGGGLNAYKLLRAVQDVAAAFGLPAVRAVPELALYEKYFGPPPSPMPTPPPLVLRMPLAAVEGHDGDAAAYAETGLILLPVPPEPGTAPNGLLLGPYAAGAARAVFEPSATIRVELTAEADASGAIGVLLRPGSLAPHADGTAVSGEFTVAVEHRPAQPLTVLGDPATAGVTLGGSRAWLAVETEGVEVREVAVGLEVRALRVVLDPAALDGLISSVTGGRIVEVETDLELVWSSRTGLTLRGSGRMERTFPLHLELGPVRVGDLTVRGAADGDGLRLSATVDLTAALGPVSATVQQVGIALALHHTPDDGLLFGLDAGFDLVPPLGAGLAVSAGPVNGGGHLYLDRDKGRYAGVFQLGLGGVAALSSWRLQGVAILDTKAVGGGPAPDSADEGFFSLLVVASYEWSPGIALGWGIFLNGVGVVVGHNRRTDVEELRGATRTGALDALLFPADPVGDAPAVIGTLGRLLPPAPGSTVLGVMARGEMLGKLITAKLAVLIQLPTPVRVVVLGQLIVDLEQIGRLRLDVVGVLDFDRGEFSLDGSLIDSKLLGRTITGDMALRARWQGEASFALSLGGFHPAFRPPVGFPALRRLTIALSDNGNSRISAYLAITSNSVQFGGSIDLRITFWKIDIEGHAHLDALMRFDPLWFTAELGARVTVKVFGKTLLGVDLLVGVSGPQPWGFWGRVKLKLLFLEVDKSFDTRKRGAAAPPELPFVRAVDRLRDALALPSAWEATAGGNGDLAVLRSPELPGRLVLRPDTVLGIRQNVLPFGVEIERLGAARVSGPNHFRILSFGYGDGHAGTVGDPVLDRFAPGQFHDLGVDELLDQPGYRWQETGRRLGLPGGTDLPAVGLTVSAALDGDGAYDAWVVDHPDAPGRPLPGTAAAAPVTGFAGNGPAANAKTRDSGPARFGGAGLGLTTTGSGGR</sequence>